<proteinExistence type="predicted"/>
<evidence type="ECO:0000313" key="1">
    <source>
        <dbReference type="EMBL" id="OAS23613.1"/>
    </source>
</evidence>
<reference evidence="1 2" key="1">
    <citation type="submission" date="2016-05" db="EMBL/GenBank/DDBJ databases">
        <title>Paenibacillus sp. 1ZS3-15 nov., isolated from the rhizosphere soil.</title>
        <authorList>
            <person name="Zhang X.X."/>
            <person name="Zhang J."/>
        </authorList>
    </citation>
    <scope>NUCLEOTIDE SEQUENCE [LARGE SCALE GENOMIC DNA]</scope>
    <source>
        <strain evidence="1 2">1ZS3-15</strain>
    </source>
</reference>
<dbReference type="RefSeq" id="WP_068661746.1">
    <property type="nucleotide sequence ID" value="NZ_LYPB01000038.1"/>
</dbReference>
<evidence type="ECO:0000313" key="2">
    <source>
        <dbReference type="Proteomes" id="UP000078454"/>
    </source>
</evidence>
<organism evidence="1 2">
    <name type="scientific">Paenibacillus oryzisoli</name>
    <dbReference type="NCBI Taxonomy" id="1850517"/>
    <lineage>
        <taxon>Bacteria</taxon>
        <taxon>Bacillati</taxon>
        <taxon>Bacillota</taxon>
        <taxon>Bacilli</taxon>
        <taxon>Bacillales</taxon>
        <taxon>Paenibacillaceae</taxon>
        <taxon>Paenibacillus</taxon>
    </lineage>
</organism>
<dbReference type="EMBL" id="LYPB01000038">
    <property type="protein sequence ID" value="OAS23613.1"/>
    <property type="molecule type" value="Genomic_DNA"/>
</dbReference>
<comment type="caution">
    <text evidence="1">The sequence shown here is derived from an EMBL/GenBank/DDBJ whole genome shotgun (WGS) entry which is preliminary data.</text>
</comment>
<sequence length="131" mass="14972">MFNDPILYAYPPVHYHQYPIHPYHYAPYWAWDRNFPPVNSKMLSTSVVASEHLLKDASFLVKKLTDPVVAKQLMTNAQNGNQKEVDRIVHSFGYESAIETSYSPSAVQFVLGPPKNGNQCCRVTLMLKWGE</sequence>
<dbReference type="OrthoDB" id="2615349at2"/>
<keyword evidence="2" id="KW-1185">Reference proteome</keyword>
<accession>A0A198ARX2</accession>
<protein>
    <submittedName>
        <fullName evidence="1">Uncharacterized protein</fullName>
    </submittedName>
</protein>
<dbReference type="Proteomes" id="UP000078454">
    <property type="component" value="Unassembled WGS sequence"/>
</dbReference>
<gene>
    <name evidence="1" type="ORF">A8708_31730</name>
</gene>
<dbReference type="AlphaFoldDB" id="A0A198ARX2"/>
<dbReference type="Pfam" id="PF26344">
    <property type="entry name" value="YuzC"/>
    <property type="match status" value="1"/>
</dbReference>
<dbReference type="InterPro" id="IPR058870">
    <property type="entry name" value="YuzC"/>
</dbReference>
<name>A0A198ARX2_9BACL</name>